<dbReference type="Pfam" id="PF00106">
    <property type="entry name" value="adh_short"/>
    <property type="match status" value="1"/>
</dbReference>
<keyword evidence="2" id="KW-0560">Oxidoreductase</keyword>
<organism evidence="4 5">
    <name type="scientific">Methanosarcina horonobensis HB-1 = JCM 15518</name>
    <dbReference type="NCBI Taxonomy" id="1434110"/>
    <lineage>
        <taxon>Archaea</taxon>
        <taxon>Methanobacteriati</taxon>
        <taxon>Methanobacteriota</taxon>
        <taxon>Stenosarchaea group</taxon>
        <taxon>Methanomicrobia</taxon>
        <taxon>Methanosarcinales</taxon>
        <taxon>Methanosarcinaceae</taxon>
        <taxon>Methanosarcina</taxon>
    </lineage>
</organism>
<dbReference type="InterPro" id="IPR020904">
    <property type="entry name" value="Sc_DH/Rdtase_CS"/>
</dbReference>
<dbReference type="PRINTS" id="PR00080">
    <property type="entry name" value="SDRFAMILY"/>
</dbReference>
<dbReference type="PANTHER" id="PTHR44196">
    <property type="entry name" value="DEHYDROGENASE/REDUCTASE SDR FAMILY MEMBER 7B"/>
    <property type="match status" value="1"/>
</dbReference>
<name>A0A0E3SCV0_9EURY</name>
<dbReference type="KEGG" id="mhor:MSHOH_1359"/>
<dbReference type="PROSITE" id="PS00061">
    <property type="entry name" value="ADH_SHORT"/>
    <property type="match status" value="1"/>
</dbReference>
<dbReference type="PANTHER" id="PTHR44196:SF1">
    <property type="entry name" value="DEHYDROGENASE_REDUCTASE SDR FAMILY MEMBER 7B"/>
    <property type="match status" value="1"/>
</dbReference>
<dbReference type="GeneID" id="24830548"/>
<dbReference type="HOGENOM" id="CLU_010194_2_1_2"/>
<sequence length="275" mass="29684">MEKVALITGAASGIGFALARLLARDNWTVILTDCNKEQVDTAAKSLIDEGGKCFAMLLDVTDYAAINATIDNIIAQHDQLNLVINSAGIAIFGEMKDIPIENWKSIINVNLWGAIYVTDVAYKKMIAQGSGHIVNISSAAGLVPSSMRIPYTTAKHGVVGLSTSLRAEAEGYGIKVSVVCPGNVKTNIFNTIKVVGASSAIVQKRIAKSHLMSADTAAKHILRGVARNKAIIPLTASAHIVWRLYRYTPGIHRIFLAKITENYRKLIEEDAKANK</sequence>
<dbReference type="STRING" id="1434110.MSHOH_1359"/>
<dbReference type="SUPFAM" id="SSF51735">
    <property type="entry name" value="NAD(P)-binding Rossmann-fold domains"/>
    <property type="match status" value="1"/>
</dbReference>
<dbReference type="CDD" id="cd05233">
    <property type="entry name" value="SDR_c"/>
    <property type="match status" value="1"/>
</dbReference>
<dbReference type="RefSeq" id="WP_048138507.1">
    <property type="nucleotide sequence ID" value="NZ_CP009516.1"/>
</dbReference>
<evidence type="ECO:0000256" key="2">
    <source>
        <dbReference type="ARBA" id="ARBA00023002"/>
    </source>
</evidence>
<evidence type="ECO:0000256" key="1">
    <source>
        <dbReference type="ARBA" id="ARBA00006484"/>
    </source>
</evidence>
<accession>A0A0E3SCV0</accession>
<dbReference type="Gene3D" id="3.40.50.720">
    <property type="entry name" value="NAD(P)-binding Rossmann-like Domain"/>
    <property type="match status" value="1"/>
</dbReference>
<dbReference type="OrthoDB" id="24596at2157"/>
<dbReference type="PRINTS" id="PR00081">
    <property type="entry name" value="GDHRDH"/>
</dbReference>
<dbReference type="PATRIC" id="fig|1434110.4.peg.1694"/>
<dbReference type="GO" id="GO:0016020">
    <property type="term" value="C:membrane"/>
    <property type="evidence" value="ECO:0007669"/>
    <property type="project" value="TreeGrafter"/>
</dbReference>
<protein>
    <submittedName>
        <fullName evidence="4">Short-chain dehydrogenase/reductase SDR</fullName>
    </submittedName>
</protein>
<evidence type="ECO:0000256" key="3">
    <source>
        <dbReference type="RuleBase" id="RU000363"/>
    </source>
</evidence>
<gene>
    <name evidence="4" type="ORF">MSHOH_1359</name>
</gene>
<dbReference type="InterPro" id="IPR002347">
    <property type="entry name" value="SDR_fam"/>
</dbReference>
<keyword evidence="5" id="KW-1185">Reference proteome</keyword>
<evidence type="ECO:0000313" key="4">
    <source>
        <dbReference type="EMBL" id="AKB77842.1"/>
    </source>
</evidence>
<proteinExistence type="inferred from homology"/>
<reference evidence="4 5" key="1">
    <citation type="submission" date="2014-07" db="EMBL/GenBank/DDBJ databases">
        <title>Methanogenic archaea and the global carbon cycle.</title>
        <authorList>
            <person name="Henriksen J.R."/>
            <person name="Luke J."/>
            <person name="Reinhart S."/>
            <person name="Benedict M.N."/>
            <person name="Youngblut N.D."/>
            <person name="Metcalf M.E."/>
            <person name="Whitaker R.J."/>
            <person name="Metcalf W.W."/>
        </authorList>
    </citation>
    <scope>NUCLEOTIDE SEQUENCE [LARGE SCALE GENOMIC DNA]</scope>
    <source>
        <strain evidence="4 5">HB-1</strain>
    </source>
</reference>
<dbReference type="AlphaFoldDB" id="A0A0E3SCV0"/>
<dbReference type="GO" id="GO:0016491">
    <property type="term" value="F:oxidoreductase activity"/>
    <property type="evidence" value="ECO:0007669"/>
    <property type="project" value="UniProtKB-KW"/>
</dbReference>
<evidence type="ECO:0000313" key="5">
    <source>
        <dbReference type="Proteomes" id="UP000033101"/>
    </source>
</evidence>
<dbReference type="InterPro" id="IPR036291">
    <property type="entry name" value="NAD(P)-bd_dom_sf"/>
</dbReference>
<dbReference type="EMBL" id="CP009516">
    <property type="protein sequence ID" value="AKB77842.1"/>
    <property type="molecule type" value="Genomic_DNA"/>
</dbReference>
<comment type="similarity">
    <text evidence="1 3">Belongs to the short-chain dehydrogenases/reductases (SDR) family.</text>
</comment>
<dbReference type="Proteomes" id="UP000033101">
    <property type="component" value="Chromosome"/>
</dbReference>